<dbReference type="Pfam" id="PF21247">
    <property type="entry name" value="Fic-like_C"/>
    <property type="match status" value="1"/>
</dbReference>
<evidence type="ECO:0000259" key="1">
    <source>
        <dbReference type="Pfam" id="PF04326"/>
    </source>
</evidence>
<dbReference type="Proteomes" id="UP001589855">
    <property type="component" value="Unassembled WGS sequence"/>
</dbReference>
<feature type="domain" description="Schlafen AlbA-2" evidence="1">
    <location>
        <begin position="17"/>
        <end position="134"/>
    </location>
</feature>
<reference evidence="3 4" key="1">
    <citation type="submission" date="2024-09" db="EMBL/GenBank/DDBJ databases">
        <authorList>
            <person name="Sun Q."/>
            <person name="Mori K."/>
        </authorList>
    </citation>
    <scope>NUCLEOTIDE SEQUENCE [LARGE SCALE GENOMIC DNA]</scope>
    <source>
        <strain evidence="3 4">TBRC 4575</strain>
    </source>
</reference>
<name>A0ABV6K1G6_9LACO</name>
<evidence type="ECO:0000259" key="2">
    <source>
        <dbReference type="Pfam" id="PF21247"/>
    </source>
</evidence>
<protein>
    <submittedName>
        <fullName evidence="3">RNA-binding domain-containing protein</fullName>
    </submittedName>
</protein>
<sequence>MKDISKNLLEEIVARKETISIEFKSAQGRDGEGAIPKDVYESVCSFSNRNGGNIYLGIDDNGNILGISANRIEKMKKEFVSAIQSGVKIMPPLYLDIEPYKVNGKIILHILVPNSSQVHRMNERVIYDRNNDADVDITNNTNLVQQMYTRKQSEYTENKIYPYVQIEDFQHVLIEKVRKSSTNINGEHNLMGETDLEILKSLSMYRKDYLTGEEGFTLSGILTFGKDEVIHGVLPYFAIDVLLRINDTERYDDRLRISTNLIDSYSQIMNFFAKYVSNPFYIRKDKRIELRDVLFREIIVNMLVHREYSNPFVSRVQITKNEINFKNANKPVHPGKLHHGEIRPYPKNPNIAHVFHILGLVEELGSGLRKIFELAPILLGGNPVVDNEDHFIVSLPINNSGLSNLSNQTTSDNNQIEHAYLSEEQQKVLSELDEPMSTRELFQLVSNGKRTSSNAFRTQIITPLLDMGLIRMTIPSKPKSPKQKYVRTNLNKK</sequence>
<dbReference type="InterPro" id="IPR038475">
    <property type="entry name" value="RecG_C_sf"/>
</dbReference>
<gene>
    <name evidence="3" type="ORF">ACFFGS_03935</name>
</gene>
<dbReference type="InterPro" id="IPR007421">
    <property type="entry name" value="Schlafen_AlbA_2_dom"/>
</dbReference>
<proteinExistence type="predicted"/>
<dbReference type="PANTHER" id="PTHR30595:SF6">
    <property type="entry name" value="SCHLAFEN ALBA-2 DOMAIN-CONTAINING PROTEIN"/>
    <property type="match status" value="1"/>
</dbReference>
<dbReference type="Gene3D" id="3.30.565.60">
    <property type="match status" value="1"/>
</dbReference>
<dbReference type="Pfam" id="PF04326">
    <property type="entry name" value="SLFN_AlbA_2"/>
    <property type="match status" value="1"/>
</dbReference>
<accession>A0ABV6K1G6</accession>
<dbReference type="InterPro" id="IPR038461">
    <property type="entry name" value="Schlafen_AlbA_2_dom_sf"/>
</dbReference>
<keyword evidence="4" id="KW-1185">Reference proteome</keyword>
<evidence type="ECO:0000313" key="4">
    <source>
        <dbReference type="Proteomes" id="UP001589855"/>
    </source>
</evidence>
<dbReference type="RefSeq" id="WP_137644637.1">
    <property type="nucleotide sequence ID" value="NZ_BAABRM010000007.1"/>
</dbReference>
<dbReference type="PANTHER" id="PTHR30595">
    <property type="entry name" value="GLPR-RELATED TRANSCRIPTIONAL REPRESSOR"/>
    <property type="match status" value="1"/>
</dbReference>
<comment type="caution">
    <text evidence="3">The sequence shown here is derived from an EMBL/GenBank/DDBJ whole genome shotgun (WGS) entry which is preliminary data.</text>
</comment>
<dbReference type="EMBL" id="JBHLUK010000024">
    <property type="protein sequence ID" value="MFC0423275.1"/>
    <property type="molecule type" value="Genomic_DNA"/>
</dbReference>
<dbReference type="InterPro" id="IPR049514">
    <property type="entry name" value="Fic-like_C"/>
</dbReference>
<dbReference type="Gene3D" id="3.30.950.30">
    <property type="entry name" value="Schlafen, AAA domain"/>
    <property type="match status" value="1"/>
</dbReference>
<feature type="domain" description="Filamentation induced by cAMP protein Fic-like C-terminal" evidence="2">
    <location>
        <begin position="428"/>
        <end position="485"/>
    </location>
</feature>
<evidence type="ECO:0000313" key="3">
    <source>
        <dbReference type="EMBL" id="MFC0423275.1"/>
    </source>
</evidence>
<organism evidence="3 4">
    <name type="scientific">Lactiplantibacillus plajomi</name>
    <dbReference type="NCBI Taxonomy" id="1457217"/>
    <lineage>
        <taxon>Bacteria</taxon>
        <taxon>Bacillati</taxon>
        <taxon>Bacillota</taxon>
        <taxon>Bacilli</taxon>
        <taxon>Lactobacillales</taxon>
        <taxon>Lactobacillaceae</taxon>
        <taxon>Lactiplantibacillus</taxon>
    </lineage>
</organism>